<keyword evidence="6" id="KW-0732">Signal</keyword>
<comment type="catalytic activity">
    <reaction evidence="1 4">
        <text>[protein]-peptidylproline (omega=180) = [protein]-peptidylproline (omega=0)</text>
        <dbReference type="Rhea" id="RHEA:16237"/>
        <dbReference type="Rhea" id="RHEA-COMP:10747"/>
        <dbReference type="Rhea" id="RHEA-COMP:10748"/>
        <dbReference type="ChEBI" id="CHEBI:83833"/>
        <dbReference type="ChEBI" id="CHEBI:83834"/>
        <dbReference type="EC" id="5.2.1.8"/>
    </reaction>
</comment>
<evidence type="ECO:0000256" key="2">
    <source>
        <dbReference type="ARBA" id="ARBA00013194"/>
    </source>
</evidence>
<feature type="region of interest" description="Disordered" evidence="5">
    <location>
        <begin position="58"/>
        <end position="83"/>
    </location>
</feature>
<accession>A0A4U9TDI8</accession>
<name>A0A4U9TDI8_SERFO</name>
<dbReference type="InterPro" id="IPR001179">
    <property type="entry name" value="PPIase_FKBP_dom"/>
</dbReference>
<dbReference type="Pfam" id="PF01346">
    <property type="entry name" value="FKBP_N"/>
    <property type="match status" value="1"/>
</dbReference>
<feature type="compositionally biased region" description="Polar residues" evidence="5">
    <location>
        <begin position="148"/>
        <end position="162"/>
    </location>
</feature>
<organism evidence="8">
    <name type="scientific">Serratia fonticola</name>
    <dbReference type="NCBI Taxonomy" id="47917"/>
    <lineage>
        <taxon>Bacteria</taxon>
        <taxon>Pseudomonadati</taxon>
        <taxon>Pseudomonadota</taxon>
        <taxon>Gammaproteobacteria</taxon>
        <taxon>Enterobacterales</taxon>
        <taxon>Yersiniaceae</taxon>
        <taxon>Serratia</taxon>
    </lineage>
</organism>
<feature type="compositionally biased region" description="Low complexity" evidence="5">
    <location>
        <begin position="163"/>
        <end position="180"/>
    </location>
</feature>
<evidence type="ECO:0000256" key="3">
    <source>
        <dbReference type="ARBA" id="ARBA00023110"/>
    </source>
</evidence>
<keyword evidence="4 8" id="KW-0413">Isomerase</keyword>
<dbReference type="AlphaFoldDB" id="A0A4U9TDI8"/>
<dbReference type="GO" id="GO:0003755">
    <property type="term" value="F:peptidyl-prolyl cis-trans isomerase activity"/>
    <property type="evidence" value="ECO:0007669"/>
    <property type="project" value="UniProtKB-KW"/>
</dbReference>
<dbReference type="InterPro" id="IPR036944">
    <property type="entry name" value="PPIase_FKBP_N_sf"/>
</dbReference>
<dbReference type="InterPro" id="IPR046357">
    <property type="entry name" value="PPIase_dom_sf"/>
</dbReference>
<dbReference type="GO" id="GO:0006457">
    <property type="term" value="P:protein folding"/>
    <property type="evidence" value="ECO:0007669"/>
    <property type="project" value="InterPro"/>
</dbReference>
<dbReference type="EC" id="5.2.1.8" evidence="2 4"/>
<feature type="chain" id="PRO_5020874447" description="peptidylprolyl isomerase" evidence="6">
    <location>
        <begin position="23"/>
        <end position="483"/>
    </location>
</feature>
<evidence type="ECO:0000256" key="4">
    <source>
        <dbReference type="PROSITE-ProRule" id="PRU00277"/>
    </source>
</evidence>
<dbReference type="Gene3D" id="3.10.50.40">
    <property type="match status" value="1"/>
</dbReference>
<evidence type="ECO:0000256" key="1">
    <source>
        <dbReference type="ARBA" id="ARBA00000971"/>
    </source>
</evidence>
<evidence type="ECO:0000256" key="5">
    <source>
        <dbReference type="SAM" id="MobiDB-lite"/>
    </source>
</evidence>
<dbReference type="Gene3D" id="1.10.287.460">
    <property type="entry name" value="Peptidyl-prolyl cis-trans isomerase, FKBP-type, N-terminal domain"/>
    <property type="match status" value="1"/>
</dbReference>
<reference evidence="8" key="1">
    <citation type="submission" date="2019-05" db="EMBL/GenBank/DDBJ databases">
        <authorList>
            <consortium name="Pathogen Informatics"/>
        </authorList>
    </citation>
    <scope>NUCLEOTIDE SEQUENCE [LARGE SCALE GENOMIC DNA]</scope>
    <source>
        <strain evidence="8">NCTC12965</strain>
    </source>
</reference>
<dbReference type="Pfam" id="PF00254">
    <property type="entry name" value="FKBP_C"/>
    <property type="match status" value="1"/>
</dbReference>
<feature type="compositionally biased region" description="Basic and acidic residues" evidence="5">
    <location>
        <begin position="181"/>
        <end position="190"/>
    </location>
</feature>
<dbReference type="InterPro" id="IPR000774">
    <property type="entry name" value="PPIase_FKBP_N"/>
</dbReference>
<feature type="signal peptide" evidence="6">
    <location>
        <begin position="1"/>
        <end position="22"/>
    </location>
</feature>
<feature type="compositionally biased region" description="Polar residues" evidence="5">
    <location>
        <begin position="71"/>
        <end position="83"/>
    </location>
</feature>
<evidence type="ECO:0000313" key="8">
    <source>
        <dbReference type="EMBL" id="VTR15912.1"/>
    </source>
</evidence>
<dbReference type="EMBL" id="CABEEZ010000011">
    <property type="protein sequence ID" value="VTR15912.1"/>
    <property type="molecule type" value="Genomic_DNA"/>
</dbReference>
<gene>
    <name evidence="8" type="primary">fkpA_1</name>
    <name evidence="8" type="ORF">NCTC12965_00137</name>
</gene>
<keyword evidence="3 4" id="KW-0697">Rotamase</keyword>
<feature type="region of interest" description="Disordered" evidence="5">
    <location>
        <begin position="143"/>
        <end position="200"/>
    </location>
</feature>
<dbReference type="SUPFAM" id="SSF54534">
    <property type="entry name" value="FKBP-like"/>
    <property type="match status" value="1"/>
</dbReference>
<evidence type="ECO:0000259" key="7">
    <source>
        <dbReference type="PROSITE" id="PS50059"/>
    </source>
</evidence>
<protein>
    <recommendedName>
        <fullName evidence="2 4">peptidylprolyl isomerase</fullName>
        <ecNumber evidence="2 4">5.2.1.8</ecNumber>
    </recommendedName>
</protein>
<feature type="domain" description="PPIase FKBP-type" evidence="7">
    <location>
        <begin position="384"/>
        <end position="470"/>
    </location>
</feature>
<proteinExistence type="predicted"/>
<evidence type="ECO:0000256" key="6">
    <source>
        <dbReference type="SAM" id="SignalP"/>
    </source>
</evidence>
<dbReference type="PROSITE" id="PS50059">
    <property type="entry name" value="FKBP_PPIASE"/>
    <property type="match status" value="1"/>
</dbReference>
<sequence length="483" mass="52494">MKLGLKYGLALSLTLPVGCALGAEQLKDDRPAPSMPWKAITSQESEAPALLLLSPSQLNEISPPAERKVSKPSTNTKTRESSSLQAQIKQLNAALAQRDQELQQLRQAAQQDADARAEVSQLKKTLQENLQATDQMQQDMVAAATAKGENSNENGRLQQALDQSRQQSSALQKQLAALAKAHTDNSEENKALQAELNDSRQQAEQAKKALAELSAKAEAKPILQLALDESLHNQLTMLKVANEQQQAENSRLQQQLATQPREVIEPKSELEIRDYAIGSSLAEDMLALLKQRAAQGVEVDSRLALAGVQDTFAGKLKLQPEQIDKALDASEKLVQRNAQQQKLDTEKAGASYIEQFAKQKQVKKEALGYFYRIDKTGKGALGANNMVSVAVKESLINGKVIKDMQAAGTSVTQLLSSYPPIFRTAISKLQNHGSITMVVPPSLAYGDKGLPPDILPGSTMVYKRNGIGCRAGQVNGVRRWPPA</sequence>